<accession>A0ABQ4WLJ6</accession>
<organism evidence="2 3">
    <name type="scientific">Tanacetum coccineum</name>
    <dbReference type="NCBI Taxonomy" id="301880"/>
    <lineage>
        <taxon>Eukaryota</taxon>
        <taxon>Viridiplantae</taxon>
        <taxon>Streptophyta</taxon>
        <taxon>Embryophyta</taxon>
        <taxon>Tracheophyta</taxon>
        <taxon>Spermatophyta</taxon>
        <taxon>Magnoliopsida</taxon>
        <taxon>eudicotyledons</taxon>
        <taxon>Gunneridae</taxon>
        <taxon>Pentapetalae</taxon>
        <taxon>asterids</taxon>
        <taxon>campanulids</taxon>
        <taxon>Asterales</taxon>
        <taxon>Asteraceae</taxon>
        <taxon>Asteroideae</taxon>
        <taxon>Anthemideae</taxon>
        <taxon>Anthemidinae</taxon>
        <taxon>Tanacetum</taxon>
    </lineage>
</organism>
<proteinExistence type="predicted"/>
<dbReference type="Proteomes" id="UP001151760">
    <property type="component" value="Unassembled WGS sequence"/>
</dbReference>
<dbReference type="Pfam" id="PF13976">
    <property type="entry name" value="gag_pre-integrs"/>
    <property type="match status" value="1"/>
</dbReference>
<comment type="caution">
    <text evidence="2">The sequence shown here is derived from an EMBL/GenBank/DDBJ whole genome shotgun (WGS) entry which is preliminary data.</text>
</comment>
<dbReference type="InterPro" id="IPR025724">
    <property type="entry name" value="GAG-pre-integrase_dom"/>
</dbReference>
<gene>
    <name evidence="2" type="ORF">Tco_0627137</name>
</gene>
<name>A0ABQ4WLJ6_9ASTR</name>
<protein>
    <submittedName>
        <fullName evidence="2">Retrovirus-related pol polyprotein from transposon TNT 1-94</fullName>
    </submittedName>
</protein>
<reference evidence="2" key="2">
    <citation type="submission" date="2022-01" db="EMBL/GenBank/DDBJ databases">
        <authorList>
            <person name="Yamashiro T."/>
            <person name="Shiraishi A."/>
            <person name="Satake H."/>
            <person name="Nakayama K."/>
        </authorList>
    </citation>
    <scope>NUCLEOTIDE SEQUENCE</scope>
</reference>
<dbReference type="PANTHER" id="PTHR11439">
    <property type="entry name" value="GAG-POL-RELATED RETROTRANSPOSON"/>
    <property type="match status" value="1"/>
</dbReference>
<sequence>MEKASPTQAWLWHHRLSHLNFDTINLLSKKKDIVDGLSKVFEICKGIKLCSSCEMGCKQGVSGLQVTSYCTKHTFYQIHHSDYQWTKNHPLEKVYGNLSKPVQTRRQLAIDPEMCIFALTMSNVESKNIMETMADHAWIEAMQEELHQFDRPPKSENLLTNHLERYQEEGIDFEESFAPVTRLEAVRIFVAYATYKSFPIYQMDAKYALEILKKHGMDKCDSFGTPMATKPKLDADLSGTPVDQTIYRSMIGSLMYLTSSRPDLVQAVCYCARYQARPMKKHLKEVKRICRYLEGTINMGL</sequence>
<evidence type="ECO:0000259" key="1">
    <source>
        <dbReference type="Pfam" id="PF13976"/>
    </source>
</evidence>
<evidence type="ECO:0000313" key="3">
    <source>
        <dbReference type="Proteomes" id="UP001151760"/>
    </source>
</evidence>
<dbReference type="PANTHER" id="PTHR11439:SF463">
    <property type="entry name" value="REVERSE TRANSCRIPTASE TY1_COPIA-TYPE DOMAIN-CONTAINING PROTEIN"/>
    <property type="match status" value="1"/>
</dbReference>
<dbReference type="EMBL" id="BQNB010008749">
    <property type="protein sequence ID" value="GJS53775.1"/>
    <property type="molecule type" value="Genomic_DNA"/>
</dbReference>
<reference evidence="2" key="1">
    <citation type="journal article" date="2022" name="Int. J. Mol. Sci.">
        <title>Draft Genome of Tanacetum Coccineum: Genomic Comparison of Closely Related Tanacetum-Family Plants.</title>
        <authorList>
            <person name="Yamashiro T."/>
            <person name="Shiraishi A."/>
            <person name="Nakayama K."/>
            <person name="Satake H."/>
        </authorList>
    </citation>
    <scope>NUCLEOTIDE SEQUENCE</scope>
</reference>
<evidence type="ECO:0000313" key="2">
    <source>
        <dbReference type="EMBL" id="GJS53775.1"/>
    </source>
</evidence>
<feature type="domain" description="GAG-pre-integrase" evidence="1">
    <location>
        <begin position="5"/>
        <end position="56"/>
    </location>
</feature>
<keyword evidence="3" id="KW-1185">Reference proteome</keyword>